<feature type="chain" id="PRO_5014158203" evidence="1">
    <location>
        <begin position="21"/>
        <end position="153"/>
    </location>
</feature>
<organism evidence="2 3">
    <name type="scientific">Paramicrosporidium saccamoebae</name>
    <dbReference type="NCBI Taxonomy" id="1246581"/>
    <lineage>
        <taxon>Eukaryota</taxon>
        <taxon>Fungi</taxon>
        <taxon>Fungi incertae sedis</taxon>
        <taxon>Cryptomycota</taxon>
        <taxon>Cryptomycota incertae sedis</taxon>
        <taxon>Paramicrosporidium</taxon>
    </lineage>
</organism>
<gene>
    <name evidence="2" type="ORF">PSACC_02115</name>
</gene>
<accession>A0A2H9TK08</accession>
<sequence>MMNNVVLTILLFTLLSAACGEFNGYRSLPEHPAVDTLVVDDEWKQFCFTTGHAPTRFEFRTTQFTFLEITDLYCKGDQFGIFDHESLLGSTGDADSNCTENGENPNDAVAGGWSTAKFFLPTGNHNVTVLVLKNPYKEGSAAIRLTSVTPILK</sequence>
<dbReference type="EMBL" id="MTSL01000145">
    <property type="protein sequence ID" value="PJF18068.1"/>
    <property type="molecule type" value="Genomic_DNA"/>
</dbReference>
<feature type="signal peptide" evidence="1">
    <location>
        <begin position="1"/>
        <end position="20"/>
    </location>
</feature>
<dbReference type="OrthoDB" id="2289276at2759"/>
<comment type="caution">
    <text evidence="2">The sequence shown here is derived from an EMBL/GenBank/DDBJ whole genome shotgun (WGS) entry which is preliminary data.</text>
</comment>
<proteinExistence type="predicted"/>
<name>A0A2H9TK08_9FUNG</name>
<keyword evidence="3" id="KW-1185">Reference proteome</keyword>
<evidence type="ECO:0000256" key="1">
    <source>
        <dbReference type="SAM" id="SignalP"/>
    </source>
</evidence>
<evidence type="ECO:0000313" key="2">
    <source>
        <dbReference type="EMBL" id="PJF18068.1"/>
    </source>
</evidence>
<dbReference type="Proteomes" id="UP000240830">
    <property type="component" value="Unassembled WGS sequence"/>
</dbReference>
<protein>
    <submittedName>
        <fullName evidence="2">Putative membrane protein</fullName>
    </submittedName>
</protein>
<dbReference type="AlphaFoldDB" id="A0A2H9TK08"/>
<evidence type="ECO:0000313" key="3">
    <source>
        <dbReference type="Proteomes" id="UP000240830"/>
    </source>
</evidence>
<reference evidence="2 3" key="1">
    <citation type="submission" date="2016-10" db="EMBL/GenBank/DDBJ databases">
        <title>The genome of Paramicrosporidium saccamoebae is the missing link in understanding Cryptomycota and Microsporidia evolution.</title>
        <authorList>
            <person name="Quandt C.A."/>
            <person name="Beaudet D."/>
            <person name="Corsaro D."/>
            <person name="Michel R."/>
            <person name="Corradi N."/>
            <person name="James T."/>
        </authorList>
    </citation>
    <scope>NUCLEOTIDE SEQUENCE [LARGE SCALE GENOMIC DNA]</scope>
    <source>
        <strain evidence="2 3">KSL3</strain>
    </source>
</reference>
<keyword evidence="1" id="KW-0732">Signal</keyword>